<keyword evidence="1" id="KW-0732">Signal</keyword>
<evidence type="ECO:0000313" key="3">
    <source>
        <dbReference type="Proteomes" id="UP000027604"/>
    </source>
</evidence>
<gene>
    <name evidence="2" type="ORF">GJA_3293</name>
</gene>
<dbReference type="KEGG" id="jag:GJA_3293"/>
<dbReference type="EMBL" id="HG322949">
    <property type="protein sequence ID" value="CDG83913.1"/>
    <property type="molecule type" value="Genomic_DNA"/>
</dbReference>
<dbReference type="AlphaFoldDB" id="W0V990"/>
<dbReference type="PATRIC" id="fig|1349767.4.peg.5082"/>
<dbReference type="STRING" id="1349767.GJA_3293"/>
<organism evidence="2 3">
    <name type="scientific">Janthinobacterium agaricidamnosum NBRC 102515 = DSM 9628</name>
    <dbReference type="NCBI Taxonomy" id="1349767"/>
    <lineage>
        <taxon>Bacteria</taxon>
        <taxon>Pseudomonadati</taxon>
        <taxon>Pseudomonadota</taxon>
        <taxon>Betaproteobacteria</taxon>
        <taxon>Burkholderiales</taxon>
        <taxon>Oxalobacteraceae</taxon>
        <taxon>Janthinobacterium</taxon>
    </lineage>
</organism>
<name>W0V990_9BURK</name>
<accession>W0V990</accession>
<dbReference type="Proteomes" id="UP000027604">
    <property type="component" value="Chromosome I"/>
</dbReference>
<protein>
    <submittedName>
        <fullName evidence="2">Uncharacterized protein</fullName>
    </submittedName>
</protein>
<feature type="signal peptide" evidence="1">
    <location>
        <begin position="1"/>
        <end position="18"/>
    </location>
</feature>
<dbReference type="HOGENOM" id="CLU_836202_0_0_4"/>
<evidence type="ECO:0000313" key="2">
    <source>
        <dbReference type="EMBL" id="CDG83913.1"/>
    </source>
</evidence>
<keyword evidence="3" id="KW-1185">Reference proteome</keyword>
<evidence type="ECO:0000256" key="1">
    <source>
        <dbReference type="SAM" id="SignalP"/>
    </source>
</evidence>
<proteinExistence type="predicted"/>
<sequence length="332" mass="35616">MRKFVFVAAALVSGSAHADWVPKFISQDNVVTVNLGGGTLSYREGRNDTSSTLFSVSADMRNIQPNLQQSLNNVMAQEAGKNGVKFLDGTLSGNLHASLQPQASGVVFMTLDGINYQARNSYSGKKFGVISFTCVNTAALNNMSITGQYGAVGGALISDQVGMTGNPTSSTDCDSNLSWILPVVGSWIINKAEGAIDSRIADGVKGAMNGVKDKLLFGRDQNWLVGLNRLVPPGKTVTLPDGRTFPIGQYINDNLQYLIANSRMDIQLGTGLDIKGVRGISEPQQENYAANLVTISINSPALAFSVQLREEARVQWKWQCQIGNPSKICPIP</sequence>
<reference evidence="2 3" key="1">
    <citation type="journal article" date="2015" name="Genome Announc.">
        <title>Genome Sequence of Mushroom Soft-Rot Pathogen Janthinobacterium agaricidamnosum.</title>
        <authorList>
            <person name="Graupner K."/>
            <person name="Lackner G."/>
            <person name="Hertweck C."/>
        </authorList>
    </citation>
    <scope>NUCLEOTIDE SEQUENCE [LARGE SCALE GENOMIC DNA]</scope>
    <source>
        <strain evidence="3">NBRC 102515 / DSM 9628</strain>
    </source>
</reference>
<dbReference type="RefSeq" id="WP_038493695.1">
    <property type="nucleotide sequence ID" value="NZ_BCTH01000027.1"/>
</dbReference>
<dbReference type="OrthoDB" id="8703286at2"/>
<feature type="chain" id="PRO_5004798176" evidence="1">
    <location>
        <begin position="19"/>
        <end position="332"/>
    </location>
</feature>